<feature type="coiled-coil region" evidence="1">
    <location>
        <begin position="48"/>
        <end position="75"/>
    </location>
</feature>
<organism evidence="2 3">
    <name type="scientific">Meloidogyne hapla</name>
    <name type="common">Root-knot nematode worm</name>
    <dbReference type="NCBI Taxonomy" id="6305"/>
    <lineage>
        <taxon>Eukaryota</taxon>
        <taxon>Metazoa</taxon>
        <taxon>Ecdysozoa</taxon>
        <taxon>Nematoda</taxon>
        <taxon>Chromadorea</taxon>
        <taxon>Rhabditida</taxon>
        <taxon>Tylenchina</taxon>
        <taxon>Tylenchomorpha</taxon>
        <taxon>Tylenchoidea</taxon>
        <taxon>Meloidogynidae</taxon>
        <taxon>Meloidogyninae</taxon>
        <taxon>Meloidogyne</taxon>
    </lineage>
</organism>
<evidence type="ECO:0000313" key="2">
    <source>
        <dbReference type="Proteomes" id="UP000095281"/>
    </source>
</evidence>
<keyword evidence="2" id="KW-1185">Reference proteome</keyword>
<name>A0A1I8BCF5_MELHA</name>
<keyword evidence="1" id="KW-0175">Coiled coil</keyword>
<dbReference type="WBParaSite" id="MhA1_Contig1939.frz3.gene2">
    <property type="protein sequence ID" value="MhA1_Contig1939.frz3.gene2"/>
    <property type="gene ID" value="MhA1_Contig1939.frz3.gene2"/>
</dbReference>
<protein>
    <submittedName>
        <fullName evidence="3">TACC_C domain-containing protein</fullName>
    </submittedName>
</protein>
<evidence type="ECO:0000256" key="1">
    <source>
        <dbReference type="SAM" id="Coils"/>
    </source>
</evidence>
<sequence length="101" mass="12146">MTEDKSFNSDYELIQFNDEIKNENNTQDIFKSCEEVMKEYKRYGEIIKSEKNLNVQELKQNYQKMIGEIKSENDKQISILKEIIEQKDEKIISFENKIKKV</sequence>
<dbReference type="Proteomes" id="UP000095281">
    <property type="component" value="Unplaced"/>
</dbReference>
<evidence type="ECO:0000313" key="3">
    <source>
        <dbReference type="WBParaSite" id="MhA1_Contig1939.frz3.gene2"/>
    </source>
</evidence>
<accession>A0A1I8BCF5</accession>
<proteinExistence type="predicted"/>
<dbReference type="AlphaFoldDB" id="A0A1I8BCF5"/>
<reference evidence="3" key="1">
    <citation type="submission" date="2016-11" db="UniProtKB">
        <authorList>
            <consortium name="WormBaseParasite"/>
        </authorList>
    </citation>
    <scope>IDENTIFICATION</scope>
</reference>